<dbReference type="AlphaFoldDB" id="A0A645GGC4"/>
<accession>A0A645GGC4</accession>
<evidence type="ECO:0000313" key="1">
    <source>
        <dbReference type="EMBL" id="MPN25968.1"/>
    </source>
</evidence>
<comment type="caution">
    <text evidence="1">The sequence shown here is derived from an EMBL/GenBank/DDBJ whole genome shotgun (WGS) entry which is preliminary data.</text>
</comment>
<gene>
    <name evidence="1" type="ORF">SDC9_173390</name>
</gene>
<organism evidence="1">
    <name type="scientific">bioreactor metagenome</name>
    <dbReference type="NCBI Taxonomy" id="1076179"/>
    <lineage>
        <taxon>unclassified sequences</taxon>
        <taxon>metagenomes</taxon>
        <taxon>ecological metagenomes</taxon>
    </lineage>
</organism>
<reference evidence="1" key="1">
    <citation type="submission" date="2019-08" db="EMBL/GenBank/DDBJ databases">
        <authorList>
            <person name="Kucharzyk K."/>
            <person name="Murdoch R.W."/>
            <person name="Higgins S."/>
            <person name="Loffler F."/>
        </authorList>
    </citation>
    <scope>NUCLEOTIDE SEQUENCE</scope>
</reference>
<name>A0A645GGC4_9ZZZZ</name>
<protein>
    <submittedName>
        <fullName evidence="1">Uncharacterized protein</fullName>
    </submittedName>
</protein>
<dbReference type="EMBL" id="VSSQ01075342">
    <property type="protein sequence ID" value="MPN25968.1"/>
    <property type="molecule type" value="Genomic_DNA"/>
</dbReference>
<sequence>MKRLLKISCALGRALPGDVLWVWPDVRKHHLALLRRRAGHRQMNAIGSARFEMIVLDPQGA</sequence>
<proteinExistence type="predicted"/>